<dbReference type="NCBIfam" id="NF002806">
    <property type="entry name" value="PRK02948.1"/>
    <property type="match status" value="1"/>
</dbReference>
<keyword evidence="6 9" id="KW-0663">Pyridoxal phosphate</keyword>
<dbReference type="InterPro" id="IPR015421">
    <property type="entry name" value="PyrdxlP-dep_Trfase_major"/>
</dbReference>
<dbReference type="FunFam" id="3.40.640.10:FF:000003">
    <property type="entry name" value="Cysteine desulfurase IscS"/>
    <property type="match status" value="1"/>
</dbReference>
<comment type="catalytic activity">
    <reaction evidence="9">
        <text>(sulfur carrier)-H + L-cysteine = (sulfur carrier)-SH + L-alanine</text>
        <dbReference type="Rhea" id="RHEA:43892"/>
        <dbReference type="Rhea" id="RHEA-COMP:14737"/>
        <dbReference type="Rhea" id="RHEA-COMP:14739"/>
        <dbReference type="ChEBI" id="CHEBI:29917"/>
        <dbReference type="ChEBI" id="CHEBI:35235"/>
        <dbReference type="ChEBI" id="CHEBI:57972"/>
        <dbReference type="ChEBI" id="CHEBI:64428"/>
        <dbReference type="EC" id="2.8.1.7"/>
    </reaction>
</comment>
<dbReference type="InterPro" id="IPR010240">
    <property type="entry name" value="Cys_deSase_IscS"/>
</dbReference>
<comment type="miscellaneous">
    <text evidence="9">In Archaea the pyridoxal phosphate cofactor is not covalently bound to Lys but ligated by other amino acids.</text>
</comment>
<dbReference type="Proteomes" id="UP000186940">
    <property type="component" value="Unassembled WGS sequence"/>
</dbReference>
<dbReference type="GO" id="GO:0051537">
    <property type="term" value="F:2 iron, 2 sulfur cluster binding"/>
    <property type="evidence" value="ECO:0007669"/>
    <property type="project" value="UniProtKB-UniRule"/>
</dbReference>
<dbReference type="NCBIfam" id="TIGR03402">
    <property type="entry name" value="FeS_nifS"/>
    <property type="match status" value="1"/>
</dbReference>
<dbReference type="GO" id="GO:0006520">
    <property type="term" value="P:amino acid metabolic process"/>
    <property type="evidence" value="ECO:0007669"/>
    <property type="project" value="InterPro"/>
</dbReference>
<dbReference type="AlphaFoldDB" id="A0A1F2P7Z1"/>
<dbReference type="Gene3D" id="3.40.640.10">
    <property type="entry name" value="Type I PLP-dependent aspartate aminotransferase-like (Major domain)"/>
    <property type="match status" value="1"/>
</dbReference>
<dbReference type="InterPro" id="IPR000192">
    <property type="entry name" value="Aminotrans_V_dom"/>
</dbReference>
<evidence type="ECO:0000256" key="1">
    <source>
        <dbReference type="ARBA" id="ARBA00001933"/>
    </source>
</evidence>
<comment type="subunit">
    <text evidence="9">Homodimer. Forms a heterotetramer with IscU, interacts with other sulfur acceptors.</text>
</comment>
<evidence type="ECO:0000256" key="5">
    <source>
        <dbReference type="ARBA" id="ARBA00022723"/>
    </source>
</evidence>
<comment type="subcellular location">
    <subcellularLocation>
        <location evidence="9">Cytoplasm</location>
    </subcellularLocation>
</comment>
<gene>
    <name evidence="9" type="primary">iscS</name>
    <name evidence="11" type="ORF">SCAL_001747</name>
</gene>
<dbReference type="InterPro" id="IPR015422">
    <property type="entry name" value="PyrdxlP-dep_Trfase_small"/>
</dbReference>
<dbReference type="EMBL" id="LYOS01000008">
    <property type="protein sequence ID" value="OFV67122.1"/>
    <property type="molecule type" value="Genomic_DNA"/>
</dbReference>
<feature type="domain" description="Aminotransferase class V" evidence="10">
    <location>
        <begin position="7"/>
        <end position="367"/>
    </location>
</feature>
<dbReference type="PATRIC" id="fig|1838285.3.peg.1778"/>
<protein>
    <recommendedName>
        <fullName evidence="9">Cysteine desulfurase IscS</fullName>
        <ecNumber evidence="9">2.8.1.7</ecNumber>
    </recommendedName>
</protein>
<evidence type="ECO:0000256" key="6">
    <source>
        <dbReference type="ARBA" id="ARBA00022898"/>
    </source>
</evidence>
<feature type="binding site" evidence="9">
    <location>
        <position position="180"/>
    </location>
    <ligand>
        <name>pyridoxal 5'-phosphate</name>
        <dbReference type="ChEBI" id="CHEBI:597326"/>
    </ligand>
</feature>
<dbReference type="PANTHER" id="PTHR11601:SF34">
    <property type="entry name" value="CYSTEINE DESULFURASE"/>
    <property type="match status" value="1"/>
</dbReference>
<comment type="function">
    <text evidence="9">Master enzyme that delivers sulfur to a number of partners involved in Fe-S cluster assembly, tRNA modification or cofactor biosynthesis. Catalyzes the removal of elemental sulfur atoms from cysteine to produce alanine. Functions as a sulfur delivery protein for Fe-S cluster synthesis onto IscU, an Fe-S scaffold assembly protein, as well as other S acceptor proteins.</text>
</comment>
<evidence type="ECO:0000256" key="7">
    <source>
        <dbReference type="ARBA" id="ARBA00023004"/>
    </source>
</evidence>
<dbReference type="Gene3D" id="3.90.1150.10">
    <property type="entry name" value="Aspartate Aminotransferase, domain 1"/>
    <property type="match status" value="1"/>
</dbReference>
<keyword evidence="3 9" id="KW-0963">Cytoplasm</keyword>
<comment type="caution">
    <text evidence="11">The sequence shown here is derived from an EMBL/GenBank/DDBJ whole genome shotgun (WGS) entry which is preliminary data.</text>
</comment>
<dbReference type="GO" id="GO:0044571">
    <property type="term" value="P:[2Fe-2S] cluster assembly"/>
    <property type="evidence" value="ECO:0007669"/>
    <property type="project" value="UniProtKB-UniRule"/>
</dbReference>
<dbReference type="GO" id="GO:0005737">
    <property type="term" value="C:cytoplasm"/>
    <property type="evidence" value="ECO:0007669"/>
    <property type="project" value="UniProtKB-SubCell"/>
</dbReference>
<keyword evidence="5 9" id="KW-0479">Metal-binding</keyword>
<keyword evidence="9" id="KW-0001">2Fe-2S</keyword>
<dbReference type="Pfam" id="PF00266">
    <property type="entry name" value="Aminotran_5"/>
    <property type="match status" value="1"/>
</dbReference>
<organism evidence="11 12">
    <name type="scientific">Candidatus Syntropharchaeum caldarium</name>
    <dbReference type="NCBI Taxonomy" id="1838285"/>
    <lineage>
        <taxon>Archaea</taxon>
        <taxon>Methanobacteriati</taxon>
        <taxon>Methanobacteriota</taxon>
        <taxon>Stenosarchaea group</taxon>
        <taxon>Methanomicrobia</taxon>
        <taxon>Methanosarcinales</taxon>
        <taxon>ANME-2 cluster</taxon>
        <taxon>Candidatus Syntropharchaeum</taxon>
    </lineage>
</organism>
<keyword evidence="7 9" id="KW-0408">Iron</keyword>
<comment type="similarity">
    <text evidence="2 9">Belongs to the class-V pyridoxal-phosphate-dependent aminotransferase family. NifS/IscS subfamily.</text>
</comment>
<evidence type="ECO:0000313" key="11">
    <source>
        <dbReference type="EMBL" id="OFV67122.1"/>
    </source>
</evidence>
<dbReference type="EC" id="2.8.1.7" evidence="9"/>
<dbReference type="PANTHER" id="PTHR11601">
    <property type="entry name" value="CYSTEINE DESULFURYLASE FAMILY MEMBER"/>
    <property type="match status" value="1"/>
</dbReference>
<reference evidence="11" key="1">
    <citation type="submission" date="2016-05" db="EMBL/GenBank/DDBJ databases">
        <title>Microbial consortia oxidize butane by reversing methanogenesis.</title>
        <authorList>
            <person name="Laso-Perez R."/>
            <person name="Richter M."/>
            <person name="Wegener G."/>
            <person name="Musat F."/>
        </authorList>
    </citation>
    <scope>NUCLEOTIDE SEQUENCE [LARGE SCALE GENOMIC DNA]</scope>
    <source>
        <strain evidence="11">BOX2</strain>
    </source>
</reference>
<evidence type="ECO:0000256" key="8">
    <source>
        <dbReference type="ARBA" id="ARBA00023014"/>
    </source>
</evidence>
<feature type="binding site" evidence="9">
    <location>
        <begin position="200"/>
        <end position="202"/>
    </location>
    <ligand>
        <name>pyridoxal 5'-phosphate</name>
        <dbReference type="ChEBI" id="CHEBI:597326"/>
    </ligand>
</feature>
<dbReference type="STRING" id="1838285.SCAL_001747"/>
<comment type="cofactor">
    <cofactor evidence="1 9">
        <name>pyridoxal 5'-phosphate</name>
        <dbReference type="ChEBI" id="CHEBI:597326"/>
    </cofactor>
</comment>
<dbReference type="Gene3D" id="1.10.260.50">
    <property type="match status" value="1"/>
</dbReference>
<keyword evidence="12" id="KW-1185">Reference proteome</keyword>
<dbReference type="InterPro" id="IPR017772">
    <property type="entry name" value="Cys_deSase_NifS_bac/arc"/>
</dbReference>
<name>A0A1F2P7Z1_9EURY</name>
<keyword evidence="4 9" id="KW-0808">Transferase</keyword>
<feature type="binding site" description="via persulfide group" evidence="9">
    <location>
        <position position="326"/>
    </location>
    <ligand>
        <name>[2Fe-2S] cluster</name>
        <dbReference type="ChEBI" id="CHEBI:190135"/>
        <note>ligand shared with IscU</note>
    </ligand>
</feature>
<proteinExistence type="inferred from homology"/>
<feature type="binding site" evidence="9">
    <location>
        <begin position="74"/>
        <end position="75"/>
    </location>
    <ligand>
        <name>pyridoxal 5'-phosphate</name>
        <dbReference type="ChEBI" id="CHEBI:597326"/>
    </ligand>
</feature>
<comment type="pathway">
    <text evidence="9">Cofactor biosynthesis; iron-sulfur cluster biosynthesis.</text>
</comment>
<evidence type="ECO:0000259" key="10">
    <source>
        <dbReference type="Pfam" id="PF00266"/>
    </source>
</evidence>
<keyword evidence="8 9" id="KW-0411">Iron-sulfur</keyword>
<dbReference type="InterPro" id="IPR015424">
    <property type="entry name" value="PyrdxlP-dep_Trfase"/>
</dbReference>
<evidence type="ECO:0000256" key="2">
    <source>
        <dbReference type="ARBA" id="ARBA00006490"/>
    </source>
</evidence>
<accession>A0A1F2P7Z1</accession>
<feature type="binding site" evidence="9">
    <location>
        <position position="152"/>
    </location>
    <ligand>
        <name>pyridoxal 5'-phosphate</name>
        <dbReference type="ChEBI" id="CHEBI:597326"/>
    </ligand>
</feature>
<dbReference type="SUPFAM" id="SSF53383">
    <property type="entry name" value="PLP-dependent transferases"/>
    <property type="match status" value="1"/>
</dbReference>
<feature type="binding site" evidence="9">
    <location>
        <position position="238"/>
    </location>
    <ligand>
        <name>pyridoxal 5'-phosphate</name>
        <dbReference type="ChEBI" id="CHEBI:597326"/>
    </ligand>
</feature>
<dbReference type="UniPathway" id="UPA00266"/>
<feature type="active site" description="Cysteine persulfide intermediate" evidence="9">
    <location>
        <position position="326"/>
    </location>
</feature>
<evidence type="ECO:0000313" key="12">
    <source>
        <dbReference type="Proteomes" id="UP000186940"/>
    </source>
</evidence>
<sequence>MVKLRRIYLDNAATSCVDPDVVEAMLPYFTKKYGNASSLHQFGREAKSAMEDARSKVADLIGADPREVIFTAGGTESDNLAIKGIAYRKGSGHIITSAIEHPAVLETCRALEKQGFDLTYIGVDRYGRVNPQDVEDAIRNDTILITIMHANNEIGTIQPIEKISEIAGDKGIPFHTDAVQSVGKIPIDLETMKADILSISSHKIHGPKGVGALFIRKGTLIAPIIHGGGHEKGLRSSTENIPGIVGFGKACQIALERMSRDIPYMSGLRDRLIKGVLEGIEAAYLNGHPVDRLCNNAHFRFTAIEGESLLMSLDLEGIAASTGSACSSKKLAASHVLMAIGLDEVAAHGSLRLTLSRFNTREEVDYFLEVLPRAVERLREISPLWGK</sequence>
<evidence type="ECO:0000256" key="4">
    <source>
        <dbReference type="ARBA" id="ARBA00022679"/>
    </source>
</evidence>
<dbReference type="PIRSF" id="PIRSF005572">
    <property type="entry name" value="NifS"/>
    <property type="match status" value="1"/>
</dbReference>
<dbReference type="GO" id="GO:0046872">
    <property type="term" value="F:metal ion binding"/>
    <property type="evidence" value="ECO:0007669"/>
    <property type="project" value="UniProtKB-KW"/>
</dbReference>
<evidence type="ECO:0000256" key="9">
    <source>
        <dbReference type="HAMAP-Rule" id="MF_00331"/>
    </source>
</evidence>
<dbReference type="HAMAP" id="MF_00331">
    <property type="entry name" value="Cys_desulf_IscS"/>
    <property type="match status" value="1"/>
</dbReference>
<dbReference type="InterPro" id="IPR016454">
    <property type="entry name" value="Cysteine_dSase"/>
</dbReference>
<evidence type="ECO:0000256" key="3">
    <source>
        <dbReference type="ARBA" id="ARBA00022490"/>
    </source>
</evidence>
<dbReference type="GO" id="GO:0030170">
    <property type="term" value="F:pyridoxal phosphate binding"/>
    <property type="evidence" value="ECO:0007669"/>
    <property type="project" value="UniProtKB-UniRule"/>
</dbReference>
<dbReference type="GO" id="GO:0031071">
    <property type="term" value="F:cysteine desulfurase activity"/>
    <property type="evidence" value="ECO:0007669"/>
    <property type="project" value="UniProtKB-UniRule"/>
</dbReference>